<evidence type="ECO:0000313" key="2">
    <source>
        <dbReference type="EMBL" id="GAA5341343.1"/>
    </source>
</evidence>
<accession>A0ABP9U5K4</accession>
<keyword evidence="1" id="KW-1133">Transmembrane helix</keyword>
<gene>
    <name evidence="2" type="ORF">KACC15558_23830</name>
</gene>
<feature type="transmembrane region" description="Helical" evidence="1">
    <location>
        <begin position="103"/>
        <end position="123"/>
    </location>
</feature>
<keyword evidence="1" id="KW-0812">Transmembrane</keyword>
<dbReference type="PROSITE" id="PS51257">
    <property type="entry name" value="PROKAR_LIPOPROTEIN"/>
    <property type="match status" value="1"/>
</dbReference>
<feature type="transmembrane region" description="Helical" evidence="1">
    <location>
        <begin position="300"/>
        <end position="318"/>
    </location>
</feature>
<comment type="caution">
    <text evidence="2">The sequence shown here is derived from an EMBL/GenBank/DDBJ whole genome shotgun (WGS) entry which is preliminary data.</text>
</comment>
<feature type="transmembrane region" description="Helical" evidence="1">
    <location>
        <begin position="271"/>
        <end position="288"/>
    </location>
</feature>
<organism evidence="2 3">
    <name type="scientific">Brevibacterium ammoniilyticum</name>
    <dbReference type="NCBI Taxonomy" id="1046555"/>
    <lineage>
        <taxon>Bacteria</taxon>
        <taxon>Bacillati</taxon>
        <taxon>Actinomycetota</taxon>
        <taxon>Actinomycetes</taxon>
        <taxon>Micrococcales</taxon>
        <taxon>Brevibacteriaceae</taxon>
        <taxon>Brevibacterium</taxon>
    </lineage>
</organism>
<feature type="transmembrane region" description="Helical" evidence="1">
    <location>
        <begin position="244"/>
        <end position="265"/>
    </location>
</feature>
<feature type="transmembrane region" description="Helical" evidence="1">
    <location>
        <begin position="158"/>
        <end position="183"/>
    </location>
</feature>
<evidence type="ECO:0000313" key="3">
    <source>
        <dbReference type="Proteomes" id="UP001498935"/>
    </source>
</evidence>
<evidence type="ECO:0008006" key="4">
    <source>
        <dbReference type="Google" id="ProtNLM"/>
    </source>
</evidence>
<protein>
    <recommendedName>
        <fullName evidence="4">DUF2029 domain-containing protein</fullName>
    </recommendedName>
</protein>
<dbReference type="EMBL" id="BAABNP010000009">
    <property type="protein sequence ID" value="GAA5341343.1"/>
    <property type="molecule type" value="Genomic_DNA"/>
</dbReference>
<keyword evidence="3" id="KW-1185">Reference proteome</keyword>
<name>A0ABP9U5K4_9MICO</name>
<proteinExistence type="predicted"/>
<evidence type="ECO:0000256" key="1">
    <source>
        <dbReference type="SAM" id="Phobius"/>
    </source>
</evidence>
<keyword evidence="1" id="KW-0472">Membrane</keyword>
<reference evidence="2 3" key="1">
    <citation type="submission" date="2024-02" db="EMBL/GenBank/DDBJ databases">
        <title>Characterization of antibiotic resistant novel bacterial strains and their environmental applications.</title>
        <authorList>
            <person name="Manzoor S."/>
            <person name="Abbas S."/>
            <person name="Arshad M."/>
            <person name="Li W.J."/>
            <person name="Ahmed I."/>
        </authorList>
    </citation>
    <scope>NUCLEOTIDE SEQUENCE [LARGE SCALE GENOMIC DNA]</scope>
    <source>
        <strain evidence="2 3">KACC 15558</strain>
    </source>
</reference>
<dbReference type="Proteomes" id="UP001498935">
    <property type="component" value="Unassembled WGS sequence"/>
</dbReference>
<feature type="transmembrane region" description="Helical" evidence="1">
    <location>
        <begin position="189"/>
        <end position="210"/>
    </location>
</feature>
<feature type="transmembrane region" description="Helical" evidence="1">
    <location>
        <begin position="77"/>
        <end position="96"/>
    </location>
</feature>
<sequence>MGAARRFPSALQMLLLVSCGLALMLGPVMRDVLPARFLFDDGHVRAVIDNPGLAPEDPSFHVLANFYRTLGIATSPAIASTLAIFLLVIAVFLAVSFSEWNRVGLVGAILLGLTLGLGLVYLAQYTKELFSLLVTLSILLALRVKNNWVRFPLVMAGPVMYGVLVRPYWLIIAALIPVVYLVVRKTTNPLVLIGCVVLAYVGLAIAFEVWRGEQLGATREWVNLGRQDTEVASLISTPDFGSSYFAGVLAILVVAGQMLVPVPLFAMADPYYVVAGLAIFGLWALVGHTLTSGRCRTDAGAAWLAAVLVSLFLVLVIFEPDYGSYIKHLTPFLPLFLALAPRRRRKQPELHRQFAFDDEVSAGWEASPIHRAELTAIQEASR</sequence>